<keyword evidence="5" id="KW-0378">Hydrolase</keyword>
<dbReference type="Proteomes" id="UP000054703">
    <property type="component" value="Unassembled WGS sequence"/>
</dbReference>
<reference evidence="5 6" key="1">
    <citation type="submission" date="2015-11" db="EMBL/GenBank/DDBJ databases">
        <title>Genomic analysis of 38 Legionella species identifies large and diverse effector repertoires.</title>
        <authorList>
            <person name="Burstein D."/>
            <person name="Amaro F."/>
            <person name="Zusman T."/>
            <person name="Lifshitz Z."/>
            <person name="Cohen O."/>
            <person name="Gilbert J.A."/>
            <person name="Pupko T."/>
            <person name="Shuman H.A."/>
            <person name="Segal G."/>
        </authorList>
    </citation>
    <scope>NUCLEOTIDE SEQUENCE [LARGE SCALE GENOMIC DNA]</scope>
    <source>
        <strain evidence="5 6">SC-63-C7</strain>
    </source>
</reference>
<dbReference type="InterPro" id="IPR045155">
    <property type="entry name" value="Beta-lactam_cat"/>
</dbReference>
<evidence type="ECO:0000313" key="5">
    <source>
        <dbReference type="EMBL" id="KTD60352.1"/>
    </source>
</evidence>
<sequence>MNLSEIEKKLGEKAKLAVSLYLLDEKGLITLEEGYKTEVMMPMASTKKVAIALSILKKIYDDQELSLATNITIKNTDFSPGRPTNTLDRYYFRPWSIETTRTVDELLTYMLTESDNTSTDVLLGLAGGPDKVNELISQLNIEGHHLSFTSKKLLADYFKVPEEKSINSILQILYEFISAYSVRPTENCLAESEEDACTAKMMTDLLKLLVSQDEKPSWIGKAANVLLEKMRQCKTGETLIKKGAIEFFPRPTDFGSKQGGLGGIRNDTAFIQFKEGHWAILSIHTCQSNLSLKERDEIISDLAKEILITHCNLQPQLKEPSEEEYQDSWLPTCCTLF</sequence>
<accession>A0A0W0YU00</accession>
<comment type="similarity">
    <text evidence="2">Belongs to the class-A beta-lactamase family.</text>
</comment>
<feature type="domain" description="Beta-lactamase class A catalytic" evidence="4">
    <location>
        <begin position="34"/>
        <end position="284"/>
    </location>
</feature>
<dbReference type="GO" id="GO:0030655">
    <property type="term" value="P:beta-lactam antibiotic catabolic process"/>
    <property type="evidence" value="ECO:0007669"/>
    <property type="project" value="InterPro"/>
</dbReference>
<dbReference type="RefSeq" id="WP_058514385.1">
    <property type="nucleotide sequence ID" value="NZ_CAAAIH010000067.1"/>
</dbReference>
<dbReference type="PATRIC" id="fig|45074.5.peg.2275"/>
<comment type="catalytic activity">
    <reaction evidence="1">
        <text>a beta-lactam + H2O = a substituted beta-amino acid</text>
        <dbReference type="Rhea" id="RHEA:20401"/>
        <dbReference type="ChEBI" id="CHEBI:15377"/>
        <dbReference type="ChEBI" id="CHEBI:35627"/>
        <dbReference type="ChEBI" id="CHEBI:140347"/>
        <dbReference type="EC" id="3.5.2.6"/>
    </reaction>
</comment>
<evidence type="ECO:0000256" key="2">
    <source>
        <dbReference type="ARBA" id="ARBA00009009"/>
    </source>
</evidence>
<evidence type="ECO:0000259" key="4">
    <source>
        <dbReference type="Pfam" id="PF13354"/>
    </source>
</evidence>
<organism evidence="5 6">
    <name type="scientific">Legionella santicrucis</name>
    <dbReference type="NCBI Taxonomy" id="45074"/>
    <lineage>
        <taxon>Bacteria</taxon>
        <taxon>Pseudomonadati</taxon>
        <taxon>Pseudomonadota</taxon>
        <taxon>Gammaproteobacteria</taxon>
        <taxon>Legionellales</taxon>
        <taxon>Legionellaceae</taxon>
        <taxon>Legionella</taxon>
    </lineage>
</organism>
<evidence type="ECO:0000256" key="1">
    <source>
        <dbReference type="ARBA" id="ARBA00001526"/>
    </source>
</evidence>
<dbReference type="AlphaFoldDB" id="A0A0W0YU00"/>
<evidence type="ECO:0000256" key="3">
    <source>
        <dbReference type="ARBA" id="ARBA00012865"/>
    </source>
</evidence>
<keyword evidence="6" id="KW-1185">Reference proteome</keyword>
<dbReference type="EMBL" id="LNYU01000050">
    <property type="protein sequence ID" value="KTD60352.1"/>
    <property type="molecule type" value="Genomic_DNA"/>
</dbReference>
<dbReference type="EC" id="3.5.2.6" evidence="3"/>
<dbReference type="PANTHER" id="PTHR35333:SF3">
    <property type="entry name" value="BETA-LACTAMASE-TYPE TRANSPEPTIDASE FOLD CONTAINING PROTEIN"/>
    <property type="match status" value="1"/>
</dbReference>
<dbReference type="PANTHER" id="PTHR35333">
    <property type="entry name" value="BETA-LACTAMASE"/>
    <property type="match status" value="1"/>
</dbReference>
<dbReference type="Gene3D" id="3.40.710.10">
    <property type="entry name" value="DD-peptidase/beta-lactamase superfamily"/>
    <property type="match status" value="1"/>
</dbReference>
<dbReference type="OrthoDB" id="9784149at2"/>
<dbReference type="GO" id="GO:0046677">
    <property type="term" value="P:response to antibiotic"/>
    <property type="evidence" value="ECO:0007669"/>
    <property type="project" value="InterPro"/>
</dbReference>
<name>A0A0W0YU00_9GAMM</name>
<protein>
    <recommendedName>
        <fullName evidence="3">beta-lactamase</fullName>
        <ecNumber evidence="3">3.5.2.6</ecNumber>
    </recommendedName>
</protein>
<gene>
    <name evidence="5" type="ORF">Lsan_2130</name>
</gene>
<evidence type="ECO:0000313" key="6">
    <source>
        <dbReference type="Proteomes" id="UP000054703"/>
    </source>
</evidence>
<dbReference type="Pfam" id="PF13354">
    <property type="entry name" value="Beta-lactamase2"/>
    <property type="match status" value="1"/>
</dbReference>
<dbReference type="GO" id="GO:0008800">
    <property type="term" value="F:beta-lactamase activity"/>
    <property type="evidence" value="ECO:0007669"/>
    <property type="project" value="UniProtKB-EC"/>
</dbReference>
<comment type="caution">
    <text evidence="5">The sequence shown here is derived from an EMBL/GenBank/DDBJ whole genome shotgun (WGS) entry which is preliminary data.</text>
</comment>
<dbReference type="InterPro" id="IPR012338">
    <property type="entry name" value="Beta-lactam/transpept-like"/>
</dbReference>
<proteinExistence type="inferred from homology"/>
<dbReference type="InterPro" id="IPR000871">
    <property type="entry name" value="Beta-lactam_class-A"/>
</dbReference>
<dbReference type="SUPFAM" id="SSF56601">
    <property type="entry name" value="beta-lactamase/transpeptidase-like"/>
    <property type="match status" value="1"/>
</dbReference>